<name>A0A6B0UCU3_IXORI</name>
<keyword evidence="1" id="KW-0732">Signal</keyword>
<reference evidence="2" key="1">
    <citation type="submission" date="2019-12" db="EMBL/GenBank/DDBJ databases">
        <title>An insight into the sialome of adult female Ixodes ricinus ticks feeding for 6 days.</title>
        <authorList>
            <person name="Perner J."/>
            <person name="Ribeiro J.M.C."/>
        </authorList>
    </citation>
    <scope>NUCLEOTIDE SEQUENCE</scope>
    <source>
        <strain evidence="2">Semi-engorged</strain>
        <tissue evidence="2">Salivary glands</tissue>
    </source>
</reference>
<dbReference type="AlphaFoldDB" id="A0A6B0UCU3"/>
<sequence>MFLCTWRYSRSLLLMVLPRPVRSVCDLKYSVVGLFSCHCRESLLQALVTIGSVTRKLIGSLVVARVAAESPTPASSQC</sequence>
<protein>
    <submittedName>
        <fullName evidence="2">Putative secreted protein</fullName>
    </submittedName>
</protein>
<organism evidence="2">
    <name type="scientific">Ixodes ricinus</name>
    <name type="common">Common tick</name>
    <name type="synonym">Acarus ricinus</name>
    <dbReference type="NCBI Taxonomy" id="34613"/>
    <lineage>
        <taxon>Eukaryota</taxon>
        <taxon>Metazoa</taxon>
        <taxon>Ecdysozoa</taxon>
        <taxon>Arthropoda</taxon>
        <taxon>Chelicerata</taxon>
        <taxon>Arachnida</taxon>
        <taxon>Acari</taxon>
        <taxon>Parasitiformes</taxon>
        <taxon>Ixodida</taxon>
        <taxon>Ixodoidea</taxon>
        <taxon>Ixodidae</taxon>
        <taxon>Ixodinae</taxon>
        <taxon>Ixodes</taxon>
    </lineage>
</organism>
<proteinExistence type="predicted"/>
<evidence type="ECO:0000313" key="2">
    <source>
        <dbReference type="EMBL" id="MXU84013.1"/>
    </source>
</evidence>
<feature type="chain" id="PRO_5025652215" evidence="1">
    <location>
        <begin position="24"/>
        <end position="78"/>
    </location>
</feature>
<evidence type="ECO:0000256" key="1">
    <source>
        <dbReference type="SAM" id="SignalP"/>
    </source>
</evidence>
<accession>A0A6B0UCU3</accession>
<feature type="signal peptide" evidence="1">
    <location>
        <begin position="1"/>
        <end position="23"/>
    </location>
</feature>
<dbReference type="EMBL" id="GIFC01001930">
    <property type="protein sequence ID" value="MXU84013.1"/>
    <property type="molecule type" value="Transcribed_RNA"/>
</dbReference>